<protein>
    <submittedName>
        <fullName evidence="1">Uncharacterized protein</fullName>
    </submittedName>
</protein>
<organism evidence="1 2">
    <name type="scientific">Puccinia graminis f. sp. tritici</name>
    <dbReference type="NCBI Taxonomy" id="56615"/>
    <lineage>
        <taxon>Eukaryota</taxon>
        <taxon>Fungi</taxon>
        <taxon>Dikarya</taxon>
        <taxon>Basidiomycota</taxon>
        <taxon>Pucciniomycotina</taxon>
        <taxon>Pucciniomycetes</taxon>
        <taxon>Pucciniales</taxon>
        <taxon>Pucciniaceae</taxon>
        <taxon>Puccinia</taxon>
    </lineage>
</organism>
<proteinExistence type="predicted"/>
<dbReference type="AlphaFoldDB" id="A0A5B0QX25"/>
<reference evidence="1 2" key="1">
    <citation type="submission" date="2019-05" db="EMBL/GenBank/DDBJ databases">
        <title>Emergence of the Ug99 lineage of the wheat stem rust pathogen through somatic hybridization.</title>
        <authorList>
            <person name="Li F."/>
            <person name="Upadhyaya N.M."/>
            <person name="Sperschneider J."/>
            <person name="Matny O."/>
            <person name="Nguyen-Phuc H."/>
            <person name="Mago R."/>
            <person name="Raley C."/>
            <person name="Miller M.E."/>
            <person name="Silverstein K.A.T."/>
            <person name="Henningsen E."/>
            <person name="Hirsch C.D."/>
            <person name="Visser B."/>
            <person name="Pretorius Z.A."/>
            <person name="Steffenson B.J."/>
            <person name="Schwessinger B."/>
            <person name="Dodds P.N."/>
            <person name="Figueroa M."/>
        </authorList>
    </citation>
    <scope>NUCLEOTIDE SEQUENCE [LARGE SCALE GENOMIC DNA]</scope>
    <source>
        <strain evidence="1">21-0</strain>
    </source>
</reference>
<accession>A0A5B0QX25</accession>
<comment type="caution">
    <text evidence="1">The sequence shown here is derived from an EMBL/GenBank/DDBJ whole genome shotgun (WGS) entry which is preliminary data.</text>
</comment>
<evidence type="ECO:0000313" key="1">
    <source>
        <dbReference type="EMBL" id="KAA1117856.1"/>
    </source>
</evidence>
<dbReference type="Proteomes" id="UP000324748">
    <property type="component" value="Unassembled WGS sequence"/>
</dbReference>
<evidence type="ECO:0000313" key="2">
    <source>
        <dbReference type="Proteomes" id="UP000324748"/>
    </source>
</evidence>
<name>A0A5B0QX25_PUCGR</name>
<dbReference type="EMBL" id="VSWC01000002">
    <property type="protein sequence ID" value="KAA1117856.1"/>
    <property type="molecule type" value="Genomic_DNA"/>
</dbReference>
<keyword evidence="2" id="KW-1185">Reference proteome</keyword>
<gene>
    <name evidence="1" type="ORF">PGT21_025584</name>
</gene>
<sequence>MADPSVRSRTAFFLHKPPTSDSITHRSTQTQRIDLHIPVGPRPGSYRDLQGHRPRFEPWPMAVRVQTKRIPVGPRPGSYRDLQGHRPRFEPWPMAVRVQTLNPSIDWFSDLQSVASGINNTMVQQLNRNSQGGCSATDLESLVGRSAID</sequence>